<dbReference type="EMBL" id="JBANRG010000021">
    <property type="protein sequence ID" value="KAK7456440.1"/>
    <property type="molecule type" value="Genomic_DNA"/>
</dbReference>
<evidence type="ECO:0000313" key="2">
    <source>
        <dbReference type="Proteomes" id="UP001498398"/>
    </source>
</evidence>
<gene>
    <name evidence="1" type="ORF">VKT23_010688</name>
</gene>
<comment type="caution">
    <text evidence="1">The sequence shown here is derived from an EMBL/GenBank/DDBJ whole genome shotgun (WGS) entry which is preliminary data.</text>
</comment>
<reference evidence="1 2" key="1">
    <citation type="submission" date="2024-01" db="EMBL/GenBank/DDBJ databases">
        <title>A draft genome for the cacao thread blight pathogen Marasmiellus scandens.</title>
        <authorList>
            <person name="Baruah I.K."/>
            <person name="Leung J."/>
            <person name="Bukari Y."/>
            <person name="Amoako-Attah I."/>
            <person name="Meinhardt L.W."/>
            <person name="Bailey B.A."/>
            <person name="Cohen S.P."/>
        </authorList>
    </citation>
    <scope>NUCLEOTIDE SEQUENCE [LARGE SCALE GENOMIC DNA]</scope>
    <source>
        <strain evidence="1 2">GH-19</strain>
    </source>
</reference>
<sequence>MCKVILYVKLASDNLLQPVQADIAKLIRRRCIAIVPIEATLKLILDHAEAGVQKSSQPKRYTEFFPVRQYEYVFLPLHLEDMLYVEDPASGEMNPLNPPFALPNLPTFVSYAHPYHVTLSSVDAVLSYGKSLSAFPWGKSLVNTFFRLAVIWRSPPPLQVMELPAEDSDSEGLDVSADIMTPPGTPLIKDSRTYHTFYSGQMIDIGSVSENTGSSQIRI</sequence>
<keyword evidence="2" id="KW-1185">Reference proteome</keyword>
<accession>A0ABR1JG69</accession>
<dbReference type="Proteomes" id="UP001498398">
    <property type="component" value="Unassembled WGS sequence"/>
</dbReference>
<name>A0ABR1JG69_9AGAR</name>
<evidence type="ECO:0000313" key="1">
    <source>
        <dbReference type="EMBL" id="KAK7456440.1"/>
    </source>
</evidence>
<organism evidence="1 2">
    <name type="scientific">Marasmiellus scandens</name>
    <dbReference type="NCBI Taxonomy" id="2682957"/>
    <lineage>
        <taxon>Eukaryota</taxon>
        <taxon>Fungi</taxon>
        <taxon>Dikarya</taxon>
        <taxon>Basidiomycota</taxon>
        <taxon>Agaricomycotina</taxon>
        <taxon>Agaricomycetes</taxon>
        <taxon>Agaricomycetidae</taxon>
        <taxon>Agaricales</taxon>
        <taxon>Marasmiineae</taxon>
        <taxon>Omphalotaceae</taxon>
        <taxon>Marasmiellus</taxon>
    </lineage>
</organism>
<protein>
    <submittedName>
        <fullName evidence="1">Uncharacterized protein</fullName>
    </submittedName>
</protein>
<proteinExistence type="predicted"/>